<comment type="caution">
    <text evidence="2">The sequence shown here is derived from an EMBL/GenBank/DDBJ whole genome shotgun (WGS) entry which is preliminary data.</text>
</comment>
<evidence type="ECO:0000313" key="2">
    <source>
        <dbReference type="EMBL" id="MFC3998034.1"/>
    </source>
</evidence>
<dbReference type="EMBL" id="JBHSBH010000012">
    <property type="protein sequence ID" value="MFC3998034.1"/>
    <property type="molecule type" value="Genomic_DNA"/>
</dbReference>
<keyword evidence="3" id="KW-1185">Reference proteome</keyword>
<organism evidence="2 3">
    <name type="scientific">Nocardiopsis sediminis</name>
    <dbReference type="NCBI Taxonomy" id="1778267"/>
    <lineage>
        <taxon>Bacteria</taxon>
        <taxon>Bacillati</taxon>
        <taxon>Actinomycetota</taxon>
        <taxon>Actinomycetes</taxon>
        <taxon>Streptosporangiales</taxon>
        <taxon>Nocardiopsidaceae</taxon>
        <taxon>Nocardiopsis</taxon>
    </lineage>
</organism>
<protein>
    <submittedName>
        <fullName evidence="2">DUF6895 family protein</fullName>
    </submittedName>
</protein>
<dbReference type="Proteomes" id="UP001595847">
    <property type="component" value="Unassembled WGS sequence"/>
</dbReference>
<name>A0ABV8FPF4_9ACTN</name>
<evidence type="ECO:0000313" key="3">
    <source>
        <dbReference type="Proteomes" id="UP001595847"/>
    </source>
</evidence>
<dbReference type="Pfam" id="PF21836">
    <property type="entry name" value="DUF6895"/>
    <property type="match status" value="1"/>
</dbReference>
<proteinExistence type="predicted"/>
<dbReference type="RefSeq" id="WP_378535511.1">
    <property type="nucleotide sequence ID" value="NZ_JBHSBH010000012.1"/>
</dbReference>
<reference evidence="3" key="1">
    <citation type="journal article" date="2019" name="Int. J. Syst. Evol. Microbiol.">
        <title>The Global Catalogue of Microorganisms (GCM) 10K type strain sequencing project: providing services to taxonomists for standard genome sequencing and annotation.</title>
        <authorList>
            <consortium name="The Broad Institute Genomics Platform"/>
            <consortium name="The Broad Institute Genome Sequencing Center for Infectious Disease"/>
            <person name="Wu L."/>
            <person name="Ma J."/>
        </authorList>
    </citation>
    <scope>NUCLEOTIDE SEQUENCE [LARGE SCALE GENOMIC DNA]</scope>
    <source>
        <strain evidence="3">TBRC 1826</strain>
    </source>
</reference>
<feature type="domain" description="DUF6895" evidence="1">
    <location>
        <begin position="14"/>
        <end position="292"/>
    </location>
</feature>
<evidence type="ECO:0000259" key="1">
    <source>
        <dbReference type="Pfam" id="PF21836"/>
    </source>
</evidence>
<dbReference type="InterPro" id="IPR054190">
    <property type="entry name" value="DUF6895"/>
</dbReference>
<sequence>MDTRTIRLAHKVSDAALDWLGSVRSLFALDRDTPDHEIDGNALKSLSELSLALGLIRRERVSGPRTSEIADTMFDFTWREFREGDLLYRLQQHTPAATHPLEIYSPFVDADYRHLPLERLLHHLSGLRSWQVPEHVPNRRLAVVAAAQRAGLPVHEDVADITRQTWLGGMPEPWMLDANNAYGVTHTVFHLTDWGADPESLPQELEDYLHRWLPVWVDVFDETRFWDLLAEFLLVGVCLRTPIFFPEVWEHLAEAQLDNGMVPNGVTRPSEDVERAFINHHHPTLVAVIAATMTVSRALRPVLVPAEAV</sequence>
<accession>A0ABV8FPF4</accession>
<gene>
    <name evidence="2" type="ORF">ACFOVU_19035</name>
</gene>